<dbReference type="PROSITE" id="PS51186">
    <property type="entry name" value="GNAT"/>
    <property type="match status" value="1"/>
</dbReference>
<name>A0A6I6MHX5_9CAUL</name>
<feature type="domain" description="N-acetyltransferase" evidence="1">
    <location>
        <begin position="8"/>
        <end position="154"/>
    </location>
</feature>
<dbReference type="Pfam" id="PF00583">
    <property type="entry name" value="Acetyltransf_1"/>
    <property type="match status" value="1"/>
</dbReference>
<accession>A0A6I6MHX5</accession>
<dbReference type="EC" id="2.3.1.-" evidence="2"/>
<dbReference type="InterPro" id="IPR016181">
    <property type="entry name" value="Acyl_CoA_acyltransferase"/>
</dbReference>
<sequence length="194" mass="21445">MNAARPAVEVSVVRTLDQLPQIYALRGIVYMGEQDCPFEEEFDGNDLSGATHLVARIGREPVGAIRIRWFAGFAKLERAAVLRRYRESGVAHALWSASAAIAARKGYRFVLGHIEPRLLGFWERCAGFRLREGRPPFRFSDRDYVEVIAELPACADAVTLNAPPLVLLRPEGAWDVAGVLDDSVARDARVRGAA</sequence>
<keyword evidence="3" id="KW-1185">Reference proteome</keyword>
<dbReference type="AlphaFoldDB" id="A0A6I6MHX5"/>
<keyword evidence="2" id="KW-0012">Acyltransferase</keyword>
<protein>
    <submittedName>
        <fullName evidence="2">Putative N-acetyltransferase YjcF</fullName>
        <ecNumber evidence="2">2.3.1.-</ecNumber>
    </submittedName>
</protein>
<reference evidence="3" key="1">
    <citation type="submission" date="2019-12" db="EMBL/GenBank/DDBJ databases">
        <title>Complete genome of Terracaulis silvestris 0127_4.</title>
        <authorList>
            <person name="Vieira S."/>
            <person name="Riedel T."/>
            <person name="Sproer C."/>
            <person name="Pascual J."/>
            <person name="Boedeker C."/>
            <person name="Overmann J."/>
        </authorList>
    </citation>
    <scope>NUCLEOTIDE SEQUENCE [LARGE SCALE GENOMIC DNA]</scope>
    <source>
        <strain evidence="3">0127_4</strain>
    </source>
</reference>
<keyword evidence="2" id="KW-0808">Transferase</keyword>
<dbReference type="SUPFAM" id="SSF55729">
    <property type="entry name" value="Acyl-CoA N-acyltransferases (Nat)"/>
    <property type="match status" value="1"/>
</dbReference>
<organism evidence="2 3">
    <name type="scientific">Terricaulis silvestris</name>
    <dbReference type="NCBI Taxonomy" id="2686094"/>
    <lineage>
        <taxon>Bacteria</taxon>
        <taxon>Pseudomonadati</taxon>
        <taxon>Pseudomonadota</taxon>
        <taxon>Alphaproteobacteria</taxon>
        <taxon>Caulobacterales</taxon>
        <taxon>Caulobacteraceae</taxon>
        <taxon>Terricaulis</taxon>
    </lineage>
</organism>
<dbReference type="InterPro" id="IPR000182">
    <property type="entry name" value="GNAT_dom"/>
</dbReference>
<dbReference type="KEGG" id="tsv:DSM104635_00079"/>
<evidence type="ECO:0000259" key="1">
    <source>
        <dbReference type="PROSITE" id="PS51186"/>
    </source>
</evidence>
<dbReference type="CDD" id="cd04301">
    <property type="entry name" value="NAT_SF"/>
    <property type="match status" value="1"/>
</dbReference>
<proteinExistence type="predicted"/>
<evidence type="ECO:0000313" key="2">
    <source>
        <dbReference type="EMBL" id="QGZ93271.1"/>
    </source>
</evidence>
<evidence type="ECO:0000313" key="3">
    <source>
        <dbReference type="Proteomes" id="UP000431269"/>
    </source>
</evidence>
<dbReference type="Proteomes" id="UP000431269">
    <property type="component" value="Chromosome"/>
</dbReference>
<dbReference type="Gene3D" id="3.40.630.30">
    <property type="match status" value="1"/>
</dbReference>
<dbReference type="EMBL" id="CP047045">
    <property type="protein sequence ID" value="QGZ93271.1"/>
    <property type="molecule type" value="Genomic_DNA"/>
</dbReference>
<dbReference type="RefSeq" id="WP_158764281.1">
    <property type="nucleotide sequence ID" value="NZ_CP047045.1"/>
</dbReference>
<dbReference type="GO" id="GO:0016747">
    <property type="term" value="F:acyltransferase activity, transferring groups other than amino-acyl groups"/>
    <property type="evidence" value="ECO:0007669"/>
    <property type="project" value="InterPro"/>
</dbReference>
<gene>
    <name evidence="2" type="primary">yjcF</name>
    <name evidence="2" type="ORF">DSM104635_00079</name>
</gene>